<keyword evidence="1" id="KW-1133">Transmembrane helix</keyword>
<keyword evidence="1" id="KW-0812">Transmembrane</keyword>
<accession>A0ABU7CEG8</accession>
<dbReference type="Gene3D" id="1.10.167.10">
    <property type="entry name" value="Regulator of G-protein Signalling 4, domain 2"/>
    <property type="match status" value="1"/>
</dbReference>
<keyword evidence="1" id="KW-0472">Membrane</keyword>
<dbReference type="SMART" id="SM00313">
    <property type="entry name" value="PXA"/>
    <property type="match status" value="1"/>
</dbReference>
<feature type="domain" description="RGS" evidence="2">
    <location>
        <begin position="380"/>
        <end position="512"/>
    </location>
</feature>
<evidence type="ECO:0000313" key="5">
    <source>
        <dbReference type="Proteomes" id="UP001345963"/>
    </source>
</evidence>
<reference evidence="4 5" key="1">
    <citation type="submission" date="2021-07" db="EMBL/GenBank/DDBJ databases">
        <authorList>
            <person name="Palmer J.M."/>
        </authorList>
    </citation>
    <scope>NUCLEOTIDE SEQUENCE [LARGE SCALE GENOMIC DNA]</scope>
    <source>
        <strain evidence="4 5">AT_MEX2019</strain>
        <tissue evidence="4">Muscle</tissue>
    </source>
</reference>
<dbReference type="InterPro" id="IPR037892">
    <property type="entry name" value="SNX14_RGS"/>
</dbReference>
<dbReference type="Pfam" id="PF00615">
    <property type="entry name" value="RGS"/>
    <property type="match status" value="1"/>
</dbReference>
<dbReference type="PANTHER" id="PTHR22775:SF44">
    <property type="entry name" value="SORTING NEXIN-14"/>
    <property type="match status" value="1"/>
</dbReference>
<feature type="transmembrane region" description="Helical" evidence="1">
    <location>
        <begin position="73"/>
        <end position="90"/>
    </location>
</feature>
<comment type="caution">
    <text evidence="4">The sequence shown here is derived from an EMBL/GenBank/DDBJ whole genome shotgun (WGS) entry which is preliminary data.</text>
</comment>
<dbReference type="CDD" id="cd08722">
    <property type="entry name" value="RGS_SNX14"/>
    <property type="match status" value="1"/>
</dbReference>
<dbReference type="InterPro" id="IPR003114">
    <property type="entry name" value="Phox_assoc"/>
</dbReference>
<dbReference type="InterPro" id="IPR016137">
    <property type="entry name" value="RGS"/>
</dbReference>
<keyword evidence="5" id="KW-1185">Reference proteome</keyword>
<proteinExistence type="predicted"/>
<organism evidence="4 5">
    <name type="scientific">Ataeniobius toweri</name>
    <dbReference type="NCBI Taxonomy" id="208326"/>
    <lineage>
        <taxon>Eukaryota</taxon>
        <taxon>Metazoa</taxon>
        <taxon>Chordata</taxon>
        <taxon>Craniata</taxon>
        <taxon>Vertebrata</taxon>
        <taxon>Euteleostomi</taxon>
        <taxon>Actinopterygii</taxon>
        <taxon>Neopterygii</taxon>
        <taxon>Teleostei</taxon>
        <taxon>Neoteleostei</taxon>
        <taxon>Acanthomorphata</taxon>
        <taxon>Ovalentaria</taxon>
        <taxon>Atherinomorphae</taxon>
        <taxon>Cyprinodontiformes</taxon>
        <taxon>Goodeidae</taxon>
        <taxon>Ataeniobius</taxon>
    </lineage>
</organism>
<dbReference type="InterPro" id="IPR036305">
    <property type="entry name" value="RGS_sf"/>
</dbReference>
<evidence type="ECO:0000256" key="1">
    <source>
        <dbReference type="SAM" id="Phobius"/>
    </source>
</evidence>
<dbReference type="Proteomes" id="UP001345963">
    <property type="component" value="Unassembled WGS sequence"/>
</dbReference>
<evidence type="ECO:0000259" key="3">
    <source>
        <dbReference type="PROSITE" id="PS51207"/>
    </source>
</evidence>
<evidence type="ECO:0000259" key="2">
    <source>
        <dbReference type="PROSITE" id="PS50132"/>
    </source>
</evidence>
<protein>
    <submittedName>
        <fullName evidence="4">Sorting nexin-14</fullName>
    </submittedName>
</protein>
<feature type="domain" description="PXA" evidence="3">
    <location>
        <begin position="174"/>
        <end position="348"/>
    </location>
</feature>
<evidence type="ECO:0000313" key="4">
    <source>
        <dbReference type="EMBL" id="MED6260204.1"/>
    </source>
</evidence>
<name>A0ABU7CEG8_9TELE</name>
<dbReference type="PANTHER" id="PTHR22775">
    <property type="entry name" value="SORTING NEXIN"/>
    <property type="match status" value="1"/>
</dbReference>
<dbReference type="PROSITE" id="PS50132">
    <property type="entry name" value="RGS"/>
    <property type="match status" value="1"/>
</dbReference>
<gene>
    <name evidence="4" type="primary">SNX14_2</name>
    <name evidence="4" type="ORF">ATANTOWER_007501</name>
</gene>
<dbReference type="EMBL" id="JAHUTI010088699">
    <property type="protein sequence ID" value="MED6260204.1"/>
    <property type="molecule type" value="Genomic_DNA"/>
</dbReference>
<dbReference type="SUPFAM" id="SSF48097">
    <property type="entry name" value="Regulator of G-protein signaling, RGS"/>
    <property type="match status" value="1"/>
</dbReference>
<sequence>MQQTRKGKTPMNDDQFPASCDVTRGMCALTLVSVGRFTYVPSAGSQPNIIGCKLALTRRGVKLDRVRELGRQYPVFCFMLLVLLLSTILLNRYIHIIMVFWSFLAGVVTFYCSLGPESLLPNIFMSIKPKTKSFQQELFPLGHSCAVCGKIKCKRHRPTLLLENYQPWLDLKIPSKVDASLSEILELVLENFVYPWYRDITDDESFVDELRVTLRFFAAVLVRRIQKVNVASVITQKLLKVSMKHIEIISKARQKVKNTEYLQQAALDEYGPDLHVALRSRRDELLYLRKLTEILFPYILPPKATDCGSLTLLIREVLAGSVFLPSMDYLADPDTVNHLILIFIDNSPPEEATEPTSTLVPFLQKYSDSRNKKPSVLKLELKEIREQQDLLFRFMNFLKQEGAVHVLQFCLAVEEFNDRILCPELSDSEKMMLHEEVKKIYETYCLDESVDKIRFDPFIVEEIRNIAEGPYVDVVKLQTMRCLFEAYEHVLSLLENVFTPMFCHSDEYFRQLLKGAESPARNSKMSSSWDWSPESPSSLFTTSGSSSPASFTSLHAQSTFTNFPYGSQSHRHSSPKNTTRRGESFGISRIGSKIKGVFKSTTMEGAMLPSYGLVEGEDDMVRTEML</sequence>
<dbReference type="PROSITE" id="PS51207">
    <property type="entry name" value="PXA"/>
    <property type="match status" value="1"/>
</dbReference>
<dbReference type="InterPro" id="IPR044926">
    <property type="entry name" value="RGS_subdomain_2"/>
</dbReference>
<dbReference type="Pfam" id="PF02194">
    <property type="entry name" value="PXA"/>
    <property type="match status" value="1"/>
</dbReference>
<dbReference type="SMART" id="SM00315">
    <property type="entry name" value="RGS"/>
    <property type="match status" value="1"/>
</dbReference>